<dbReference type="AlphaFoldDB" id="A0A4R5DN06"/>
<dbReference type="InterPro" id="IPR050738">
    <property type="entry name" value="Sulfatase"/>
</dbReference>
<protein>
    <submittedName>
        <fullName evidence="4">Arylsulfatase</fullName>
    </submittedName>
</protein>
<evidence type="ECO:0000256" key="2">
    <source>
        <dbReference type="ARBA" id="ARBA00022801"/>
    </source>
</evidence>
<sequence length="476" mass="52141">MSETDRTSRRPNVVVFLTDQQRWDTTGYAGNPLRLTPNLDRMALQGTHAACAITPNPLCAPARSSLQTGLYPTATGVHRNDLSLATDADTVARRFGAAGYACGYIGKWHLADGPAAVPADQRAGYTSWLASNILEFTSDAYRTILFDDDDDPVALPGYRADALTDAAIRFVADHDREPFFLFLSFIEPHQQNETDSNDAPEGYAEYYGGRWMPPDLAELGGTAARQLAGYLGQVKRLDECLGRLREALRSLDLLDDTIIAFTSDHGSHFRTRNKEFKRSSHDASIRVPMVLDGPVFRGGGRISSIVNTVDLVPTLLDAAGLEVPDSMQGSSLVPLLGGHAPEAGGEGFSQVGENEVGRVLRTPKYKYYVAAPDADPRNTGTADRYVERELYDLEFDPYELVNLIDNDEHVAVRLELADRLAGWVKRIEGVTPTIVASSGEMVRRRKLAPRVRTNGLRGVRYGHQPARAAAPDPLDS</sequence>
<accession>A0A4R5DN06</accession>
<dbReference type="PANTHER" id="PTHR42693:SF53">
    <property type="entry name" value="ENDO-4-O-SULFATASE"/>
    <property type="match status" value="1"/>
</dbReference>
<evidence type="ECO:0000259" key="3">
    <source>
        <dbReference type="Pfam" id="PF00884"/>
    </source>
</evidence>
<proteinExistence type="inferred from homology"/>
<gene>
    <name evidence="4" type="ORF">E1269_01985</name>
</gene>
<name>A0A4R5DN06_9ACTN</name>
<dbReference type="PANTHER" id="PTHR42693">
    <property type="entry name" value="ARYLSULFATASE FAMILY MEMBER"/>
    <property type="match status" value="1"/>
</dbReference>
<keyword evidence="2" id="KW-0378">Hydrolase</keyword>
<dbReference type="InterPro" id="IPR017850">
    <property type="entry name" value="Alkaline_phosphatase_core_sf"/>
</dbReference>
<comment type="caution">
    <text evidence="4">The sequence shown here is derived from an EMBL/GenBank/DDBJ whole genome shotgun (WGS) entry which is preliminary data.</text>
</comment>
<evidence type="ECO:0000256" key="1">
    <source>
        <dbReference type="ARBA" id="ARBA00008779"/>
    </source>
</evidence>
<dbReference type="EMBL" id="SMKZ01000002">
    <property type="protein sequence ID" value="TDE14917.1"/>
    <property type="molecule type" value="Genomic_DNA"/>
</dbReference>
<dbReference type="InterPro" id="IPR000917">
    <property type="entry name" value="Sulfatase_N"/>
</dbReference>
<dbReference type="RefSeq" id="WP_131890512.1">
    <property type="nucleotide sequence ID" value="NZ_SMKZ01000002.1"/>
</dbReference>
<reference evidence="4 5" key="1">
    <citation type="submission" date="2019-03" db="EMBL/GenBank/DDBJ databases">
        <title>Draft genome sequences of novel Actinobacteria.</title>
        <authorList>
            <person name="Sahin N."/>
            <person name="Ay H."/>
            <person name="Saygin H."/>
        </authorList>
    </citation>
    <scope>NUCLEOTIDE SEQUENCE [LARGE SCALE GENOMIC DNA]</scope>
    <source>
        <strain evidence="4 5">5K138</strain>
    </source>
</reference>
<evidence type="ECO:0000313" key="5">
    <source>
        <dbReference type="Proteomes" id="UP000294739"/>
    </source>
</evidence>
<dbReference type="Proteomes" id="UP000294739">
    <property type="component" value="Unassembled WGS sequence"/>
</dbReference>
<dbReference type="SUPFAM" id="SSF53649">
    <property type="entry name" value="Alkaline phosphatase-like"/>
    <property type="match status" value="1"/>
</dbReference>
<keyword evidence="5" id="KW-1185">Reference proteome</keyword>
<comment type="similarity">
    <text evidence="1">Belongs to the sulfatase family.</text>
</comment>
<dbReference type="OrthoDB" id="9777306at2"/>
<dbReference type="InParanoid" id="A0A4R5DN06"/>
<organism evidence="4 5">
    <name type="scientific">Jiangella asiatica</name>
    <dbReference type="NCBI Taxonomy" id="2530372"/>
    <lineage>
        <taxon>Bacteria</taxon>
        <taxon>Bacillati</taxon>
        <taxon>Actinomycetota</taxon>
        <taxon>Actinomycetes</taxon>
        <taxon>Jiangellales</taxon>
        <taxon>Jiangellaceae</taxon>
        <taxon>Jiangella</taxon>
    </lineage>
</organism>
<dbReference type="GO" id="GO:0004065">
    <property type="term" value="F:arylsulfatase activity"/>
    <property type="evidence" value="ECO:0007669"/>
    <property type="project" value="TreeGrafter"/>
</dbReference>
<evidence type="ECO:0000313" key="4">
    <source>
        <dbReference type="EMBL" id="TDE14917.1"/>
    </source>
</evidence>
<dbReference type="Gene3D" id="3.40.720.10">
    <property type="entry name" value="Alkaline Phosphatase, subunit A"/>
    <property type="match status" value="2"/>
</dbReference>
<feature type="domain" description="Sulfatase N-terminal" evidence="3">
    <location>
        <begin position="11"/>
        <end position="320"/>
    </location>
</feature>
<dbReference type="Pfam" id="PF00884">
    <property type="entry name" value="Sulfatase"/>
    <property type="match status" value="1"/>
</dbReference>